<organism evidence="2 3">
    <name type="scientific">Prevotella pallens</name>
    <dbReference type="NCBI Taxonomy" id="60133"/>
    <lineage>
        <taxon>Bacteria</taxon>
        <taxon>Pseudomonadati</taxon>
        <taxon>Bacteroidota</taxon>
        <taxon>Bacteroidia</taxon>
        <taxon>Bacteroidales</taxon>
        <taxon>Prevotellaceae</taxon>
        <taxon>Prevotella</taxon>
    </lineage>
</organism>
<evidence type="ECO:0000313" key="2">
    <source>
        <dbReference type="EMBL" id="SUC11448.1"/>
    </source>
</evidence>
<feature type="signal peptide" evidence="1">
    <location>
        <begin position="1"/>
        <end position="19"/>
    </location>
</feature>
<dbReference type="RefSeq" id="WP_115082780.1">
    <property type="nucleotide sequence ID" value="NZ_UGTP01000001.1"/>
</dbReference>
<dbReference type="InterPro" id="IPR021615">
    <property type="entry name" value="Omp28"/>
</dbReference>
<feature type="chain" id="PRO_5016962466" evidence="1">
    <location>
        <begin position="20"/>
        <end position="642"/>
    </location>
</feature>
<gene>
    <name evidence="2" type="ORF">NCTC13043_00294</name>
</gene>
<accession>A0A379EYF9</accession>
<keyword evidence="1" id="KW-0732">Signal</keyword>
<dbReference type="InterPro" id="IPR013783">
    <property type="entry name" value="Ig-like_fold"/>
</dbReference>
<dbReference type="InterPro" id="IPR036249">
    <property type="entry name" value="Thioredoxin-like_sf"/>
</dbReference>
<evidence type="ECO:0000256" key="1">
    <source>
        <dbReference type="SAM" id="SignalP"/>
    </source>
</evidence>
<dbReference type="SUPFAM" id="SSF52833">
    <property type="entry name" value="Thioredoxin-like"/>
    <property type="match status" value="1"/>
</dbReference>
<dbReference type="AlphaFoldDB" id="A0A379EYF9"/>
<evidence type="ECO:0000313" key="3">
    <source>
        <dbReference type="Proteomes" id="UP000254235"/>
    </source>
</evidence>
<dbReference type="GeneID" id="78570034"/>
<reference evidence="2 3" key="1">
    <citation type="submission" date="2018-06" db="EMBL/GenBank/DDBJ databases">
        <authorList>
            <consortium name="Pathogen Informatics"/>
            <person name="Doyle S."/>
        </authorList>
    </citation>
    <scope>NUCLEOTIDE SEQUENCE [LARGE SCALE GENOMIC DNA]</scope>
    <source>
        <strain evidence="2 3">NCTC13043</strain>
    </source>
</reference>
<sequence length="642" mass="70246">MKKLLLSCVAFAMAIAATAQNGSLTLNEAEPFLAQPISSVKSHNSLKATRANLPANQRYMGNYTSDNYNDKGVGFTQNEGKLTMVTPIRKEIAGSFDGGKIVSMRVAIPADGVGAITLKVFTYSTASGKMRCDLVAEQEISNAKKGWNDVTFTNPYTINFSKAEGIMLGFTYTQKKGSTPECYPISLQKEGTIEKVYAMMEGGQDLYEFGSEKYGNLAIQAVVEKDYPAKDIMLHSVTYNKFTKASNNTKFTLNISNYGTTPINSYTVTATVDGNQIKEQTVNGTVDGNLKADVIEIPTTGIALGSHKIKFAITKVDGAAPTGNTANDVYESDINLYETALQRQKQLVEQFTAVTCTWCPTGSRFLKQLQDKRQDLAWVALHGPMGTKDPFQTNQTVAIMEALGANGYPMAAFNRSLIEGELTTAIAYKEAAFSQAVEMFGKMFDETNNDLPAFVNLDVAAKVDRTANEQNDQLIVDVKGTGVKNAANFLKDYAIYVYVTEDGLVSTQIDKGQKIKNYVHNNTFRQCLTNIYGDNINWNNDNFDQQFTYTIPAGYKAENMHVVAFVAPKLGNKATPKSELVVNQTNLTNVVVLTAGIENANVDAQDEIVARYNLAGQKIDTAQKGVNIVKYKSGKVVRVIVK</sequence>
<dbReference type="Proteomes" id="UP000254235">
    <property type="component" value="Unassembled WGS sequence"/>
</dbReference>
<dbReference type="Pfam" id="PF11551">
    <property type="entry name" value="Omp28"/>
    <property type="match status" value="1"/>
</dbReference>
<proteinExistence type="predicted"/>
<name>A0A379EYF9_9BACT</name>
<dbReference type="OrthoDB" id="1057638at2"/>
<dbReference type="EMBL" id="UGTP01000001">
    <property type="protein sequence ID" value="SUC11448.1"/>
    <property type="molecule type" value="Genomic_DNA"/>
</dbReference>
<protein>
    <submittedName>
        <fullName evidence="2">Outer membrane protein Omp28</fullName>
    </submittedName>
</protein>
<dbReference type="Gene3D" id="2.60.40.10">
    <property type="entry name" value="Immunoglobulins"/>
    <property type="match status" value="1"/>
</dbReference>